<dbReference type="RefSeq" id="WP_344912466.1">
    <property type="nucleotide sequence ID" value="NZ_BAABDL010000097.1"/>
</dbReference>
<evidence type="ECO:0000313" key="3">
    <source>
        <dbReference type="Proteomes" id="UP001501734"/>
    </source>
</evidence>
<reference evidence="3" key="1">
    <citation type="journal article" date="2019" name="Int. J. Syst. Evol. Microbiol.">
        <title>The Global Catalogue of Microorganisms (GCM) 10K type strain sequencing project: providing services to taxonomists for standard genome sequencing and annotation.</title>
        <authorList>
            <consortium name="The Broad Institute Genomics Platform"/>
            <consortium name="The Broad Institute Genome Sequencing Center for Infectious Disease"/>
            <person name="Wu L."/>
            <person name="Ma J."/>
        </authorList>
    </citation>
    <scope>NUCLEOTIDE SEQUENCE [LARGE SCALE GENOMIC DNA]</scope>
    <source>
        <strain evidence="3">JCM 17250</strain>
    </source>
</reference>
<name>A0ABP7VT46_9BACI</name>
<feature type="compositionally biased region" description="Acidic residues" evidence="1">
    <location>
        <begin position="23"/>
        <end position="83"/>
    </location>
</feature>
<sequence length="164" mass="17940">MKKFLVIIFASFFLIGCQSNDNPGDDQTEQDNDVEQVDGTEDVDETEQDDVEDLSETDESSDDGSVDEEEPTEPEASEDDETEANGGSTGFSPDDAILLVQEFIQGTGSDIGLNYSVDGTDDQGNYRIQVFEVVDHGDGETHTATYGWYLVDPETGEITDLFAE</sequence>
<keyword evidence="3" id="KW-1185">Reference proteome</keyword>
<organism evidence="2 3">
    <name type="scientific">Amphibacillus indicireducens</name>
    <dbReference type="NCBI Taxonomy" id="1076330"/>
    <lineage>
        <taxon>Bacteria</taxon>
        <taxon>Bacillati</taxon>
        <taxon>Bacillota</taxon>
        <taxon>Bacilli</taxon>
        <taxon>Bacillales</taxon>
        <taxon>Bacillaceae</taxon>
        <taxon>Amphibacillus</taxon>
    </lineage>
</organism>
<protein>
    <recommendedName>
        <fullName evidence="4">PepSY domain-containing protein</fullName>
    </recommendedName>
</protein>
<gene>
    <name evidence="2" type="ORF">GCM10022410_18350</name>
</gene>
<proteinExistence type="predicted"/>
<evidence type="ECO:0008006" key="4">
    <source>
        <dbReference type="Google" id="ProtNLM"/>
    </source>
</evidence>
<comment type="caution">
    <text evidence="2">The sequence shown here is derived from an EMBL/GenBank/DDBJ whole genome shotgun (WGS) entry which is preliminary data.</text>
</comment>
<dbReference type="EMBL" id="BAABDL010000097">
    <property type="protein sequence ID" value="GAA4073302.1"/>
    <property type="molecule type" value="Genomic_DNA"/>
</dbReference>
<evidence type="ECO:0000313" key="2">
    <source>
        <dbReference type="EMBL" id="GAA4073302.1"/>
    </source>
</evidence>
<accession>A0ABP7VT46</accession>
<evidence type="ECO:0000256" key="1">
    <source>
        <dbReference type="SAM" id="MobiDB-lite"/>
    </source>
</evidence>
<dbReference type="Proteomes" id="UP001501734">
    <property type="component" value="Unassembled WGS sequence"/>
</dbReference>
<dbReference type="PROSITE" id="PS51257">
    <property type="entry name" value="PROKAR_LIPOPROTEIN"/>
    <property type="match status" value="1"/>
</dbReference>
<feature type="region of interest" description="Disordered" evidence="1">
    <location>
        <begin position="18"/>
        <end position="95"/>
    </location>
</feature>